<evidence type="ECO:0000313" key="2">
    <source>
        <dbReference type="Proteomes" id="UP000015346"/>
    </source>
</evidence>
<dbReference type="AlphaFoldDB" id="S9S6M8"/>
<gene>
    <name evidence="1" type="ORF">ruthe_01576</name>
</gene>
<dbReference type="EMBL" id="AOLV01000012">
    <property type="protein sequence ID" value="EPX85855.1"/>
    <property type="molecule type" value="Genomic_DNA"/>
</dbReference>
<sequence>MRLTRRHAAFGLAAAMVGPALPLRAQTGPLRIDITQGVIEPIPFAIRPLPRPRRAGRRRWPRRSRR</sequence>
<reference evidence="1 2" key="1">
    <citation type="journal article" date="2013" name="Stand. Genomic Sci.">
        <title>Genome sequence of the reddish-pigmented Rubellimicrobium thermophilum type strain (DSM 16684(T)), a member of the Roseobacter clade.</title>
        <authorList>
            <person name="Fiebig A."/>
            <person name="Riedel T."/>
            <person name="Gronow S."/>
            <person name="Petersen J."/>
            <person name="Klenk H.P."/>
            <person name="Goker M."/>
        </authorList>
    </citation>
    <scope>NUCLEOTIDE SEQUENCE [LARGE SCALE GENOMIC DNA]</scope>
    <source>
        <strain evidence="1 2">DSM 16684</strain>
    </source>
</reference>
<dbReference type="STRING" id="1123069.ruthe_01576"/>
<protein>
    <submittedName>
        <fullName evidence="1">Uncharacterized protein</fullName>
    </submittedName>
</protein>
<dbReference type="Proteomes" id="UP000015346">
    <property type="component" value="Unassembled WGS sequence"/>
</dbReference>
<organism evidence="1 2">
    <name type="scientific">Rubellimicrobium thermophilum DSM 16684</name>
    <dbReference type="NCBI Taxonomy" id="1123069"/>
    <lineage>
        <taxon>Bacteria</taxon>
        <taxon>Pseudomonadati</taxon>
        <taxon>Pseudomonadota</taxon>
        <taxon>Alphaproteobacteria</taxon>
        <taxon>Rhodobacterales</taxon>
        <taxon>Roseobacteraceae</taxon>
        <taxon>Rubellimicrobium</taxon>
    </lineage>
</organism>
<proteinExistence type="predicted"/>
<keyword evidence="2" id="KW-1185">Reference proteome</keyword>
<name>S9S6M8_9RHOB</name>
<comment type="caution">
    <text evidence="1">The sequence shown here is derived from an EMBL/GenBank/DDBJ whole genome shotgun (WGS) entry which is preliminary data.</text>
</comment>
<accession>S9S6M8</accession>
<evidence type="ECO:0000313" key="1">
    <source>
        <dbReference type="EMBL" id="EPX85855.1"/>
    </source>
</evidence>
<dbReference type="HOGENOM" id="CLU_2828569_0_0_5"/>